<name>A0AAV9E1J4_ACOCL</name>
<accession>A0AAV9E1J4</accession>
<keyword evidence="2" id="KW-1185">Reference proteome</keyword>
<proteinExistence type="predicted"/>
<comment type="caution">
    <text evidence="1">The sequence shown here is derived from an EMBL/GenBank/DDBJ whole genome shotgun (WGS) entry which is preliminary data.</text>
</comment>
<reference evidence="1" key="2">
    <citation type="submission" date="2023-06" db="EMBL/GenBank/DDBJ databases">
        <authorList>
            <person name="Ma L."/>
            <person name="Liu K.-W."/>
            <person name="Li Z."/>
            <person name="Hsiao Y.-Y."/>
            <person name="Qi Y."/>
            <person name="Fu T."/>
            <person name="Tang G."/>
            <person name="Zhang D."/>
            <person name="Sun W.-H."/>
            <person name="Liu D.-K."/>
            <person name="Li Y."/>
            <person name="Chen G.-Z."/>
            <person name="Liu X.-D."/>
            <person name="Liao X.-Y."/>
            <person name="Jiang Y.-T."/>
            <person name="Yu X."/>
            <person name="Hao Y."/>
            <person name="Huang J."/>
            <person name="Zhao X.-W."/>
            <person name="Ke S."/>
            <person name="Chen Y.-Y."/>
            <person name="Wu W.-L."/>
            <person name="Hsu J.-L."/>
            <person name="Lin Y.-F."/>
            <person name="Huang M.-D."/>
            <person name="Li C.-Y."/>
            <person name="Huang L."/>
            <person name="Wang Z.-W."/>
            <person name="Zhao X."/>
            <person name="Zhong W.-Y."/>
            <person name="Peng D.-H."/>
            <person name="Ahmad S."/>
            <person name="Lan S."/>
            <person name="Zhang J.-S."/>
            <person name="Tsai W.-C."/>
            <person name="Van De Peer Y."/>
            <person name="Liu Z.-J."/>
        </authorList>
    </citation>
    <scope>NUCLEOTIDE SEQUENCE</scope>
    <source>
        <strain evidence="1">CP</strain>
        <tissue evidence="1">Leaves</tissue>
    </source>
</reference>
<evidence type="ECO:0000313" key="1">
    <source>
        <dbReference type="EMBL" id="KAK1307330.1"/>
    </source>
</evidence>
<dbReference type="EMBL" id="JAUJYO010000010">
    <property type="protein sequence ID" value="KAK1307330.1"/>
    <property type="molecule type" value="Genomic_DNA"/>
</dbReference>
<dbReference type="Proteomes" id="UP001180020">
    <property type="component" value="Unassembled WGS sequence"/>
</dbReference>
<gene>
    <name evidence="1" type="ORF">QJS10_CPA10g00040</name>
</gene>
<sequence length="77" mass="8639">MASSPTEKARADHKFDVLAVAEADPGRPDRTGRAQWLSLGANDGLLSTNLKKLNSFPNAIFKTNLNRRRRKWCCLIQ</sequence>
<dbReference type="AlphaFoldDB" id="A0AAV9E1J4"/>
<reference evidence="1" key="1">
    <citation type="journal article" date="2023" name="Nat. Commun.">
        <title>Diploid and tetraploid genomes of Acorus and the evolution of monocots.</title>
        <authorList>
            <person name="Ma L."/>
            <person name="Liu K.W."/>
            <person name="Li Z."/>
            <person name="Hsiao Y.Y."/>
            <person name="Qi Y."/>
            <person name="Fu T."/>
            <person name="Tang G.D."/>
            <person name="Zhang D."/>
            <person name="Sun W.H."/>
            <person name="Liu D.K."/>
            <person name="Li Y."/>
            <person name="Chen G.Z."/>
            <person name="Liu X.D."/>
            <person name="Liao X.Y."/>
            <person name="Jiang Y.T."/>
            <person name="Yu X."/>
            <person name="Hao Y."/>
            <person name="Huang J."/>
            <person name="Zhao X.W."/>
            <person name="Ke S."/>
            <person name="Chen Y.Y."/>
            <person name="Wu W.L."/>
            <person name="Hsu J.L."/>
            <person name="Lin Y.F."/>
            <person name="Huang M.D."/>
            <person name="Li C.Y."/>
            <person name="Huang L."/>
            <person name="Wang Z.W."/>
            <person name="Zhao X."/>
            <person name="Zhong W.Y."/>
            <person name="Peng D.H."/>
            <person name="Ahmad S."/>
            <person name="Lan S."/>
            <person name="Zhang J.S."/>
            <person name="Tsai W.C."/>
            <person name="Van de Peer Y."/>
            <person name="Liu Z.J."/>
        </authorList>
    </citation>
    <scope>NUCLEOTIDE SEQUENCE</scope>
    <source>
        <strain evidence="1">CP</strain>
    </source>
</reference>
<protein>
    <submittedName>
        <fullName evidence="1">Uncharacterized protein</fullName>
    </submittedName>
</protein>
<evidence type="ECO:0000313" key="2">
    <source>
        <dbReference type="Proteomes" id="UP001180020"/>
    </source>
</evidence>
<organism evidence="1 2">
    <name type="scientific">Acorus calamus</name>
    <name type="common">Sweet flag</name>
    <dbReference type="NCBI Taxonomy" id="4465"/>
    <lineage>
        <taxon>Eukaryota</taxon>
        <taxon>Viridiplantae</taxon>
        <taxon>Streptophyta</taxon>
        <taxon>Embryophyta</taxon>
        <taxon>Tracheophyta</taxon>
        <taxon>Spermatophyta</taxon>
        <taxon>Magnoliopsida</taxon>
        <taxon>Liliopsida</taxon>
        <taxon>Acoraceae</taxon>
        <taxon>Acorus</taxon>
    </lineage>
</organism>